<dbReference type="VEuPathDB" id="VectorBase:ISCW024341"/>
<dbReference type="EnsemblMetazoa" id="ISCW024341-RA">
    <property type="protein sequence ID" value="ISCW024341-PA"/>
    <property type="gene ID" value="ISCW024341"/>
</dbReference>
<evidence type="ECO:0000259" key="4">
    <source>
        <dbReference type="Pfam" id="PF13923"/>
    </source>
</evidence>
<dbReference type="SUPFAM" id="SSF49599">
    <property type="entry name" value="TRAF domain-like"/>
    <property type="match status" value="1"/>
</dbReference>
<dbReference type="PANTHER" id="PTHR10131">
    <property type="entry name" value="TNF RECEPTOR ASSOCIATED FACTOR"/>
    <property type="match status" value="1"/>
</dbReference>
<feature type="non-terminal residue" evidence="5">
    <location>
        <position position="1"/>
    </location>
</feature>
<dbReference type="Gene3D" id="3.30.40.10">
    <property type="entry name" value="Zinc/RING finger domain, C3HC4 (zinc finger)"/>
    <property type="match status" value="2"/>
</dbReference>
<dbReference type="STRING" id="6945.B7PPW7"/>
<keyword evidence="3" id="KW-0862">Zinc</keyword>
<reference evidence="5 7" key="1">
    <citation type="submission" date="2008-03" db="EMBL/GenBank/DDBJ databases">
        <title>Annotation of Ixodes scapularis.</title>
        <authorList>
            <consortium name="Ixodes scapularis Genome Project Consortium"/>
            <person name="Caler E."/>
            <person name="Hannick L.I."/>
            <person name="Bidwell S."/>
            <person name="Joardar V."/>
            <person name="Thiagarajan M."/>
            <person name="Amedeo P."/>
            <person name="Galinsky K.J."/>
            <person name="Schobel S."/>
            <person name="Inman J."/>
            <person name="Hostetler J."/>
            <person name="Miller J."/>
            <person name="Hammond M."/>
            <person name="Megy K."/>
            <person name="Lawson D."/>
            <person name="Kodira C."/>
            <person name="Sutton G."/>
            <person name="Meyer J."/>
            <person name="Hill C.A."/>
            <person name="Birren B."/>
            <person name="Nene V."/>
            <person name="Collins F."/>
            <person name="Alarcon-Chaidez F."/>
            <person name="Wikel S."/>
            <person name="Strausberg R."/>
        </authorList>
    </citation>
    <scope>NUCLEOTIDE SEQUENCE [LARGE SCALE GENOMIC DNA]</scope>
    <source>
        <strain evidence="7">Wikel</strain>
        <strain evidence="5">Wikel colony</strain>
    </source>
</reference>
<keyword evidence="7" id="KW-1185">Reference proteome</keyword>
<evidence type="ECO:0000256" key="1">
    <source>
        <dbReference type="ARBA" id="ARBA00022723"/>
    </source>
</evidence>
<dbReference type="PaxDb" id="6945-B7PPW7"/>
<protein>
    <submittedName>
        <fullName evidence="5 6">Secreted protein, putative</fullName>
    </submittedName>
</protein>
<reference evidence="6" key="2">
    <citation type="submission" date="2020-05" db="UniProtKB">
        <authorList>
            <consortium name="EnsemblMetazoa"/>
        </authorList>
    </citation>
    <scope>IDENTIFICATION</scope>
    <source>
        <strain evidence="6">wikel</strain>
    </source>
</reference>
<accession>B7PPW7</accession>
<evidence type="ECO:0000256" key="3">
    <source>
        <dbReference type="ARBA" id="ARBA00022833"/>
    </source>
</evidence>
<dbReference type="InterPro" id="IPR001841">
    <property type="entry name" value="Znf_RING"/>
</dbReference>
<keyword evidence="2" id="KW-0863">Zinc-finger</keyword>
<dbReference type="FunFam" id="3.30.40.10:FF:000751">
    <property type="entry name" value="Tnf receptor associated factor, putative"/>
    <property type="match status" value="1"/>
</dbReference>
<proteinExistence type="predicted"/>
<keyword evidence="1" id="KW-0479">Metal-binding</keyword>
<dbReference type="InterPro" id="IPR013083">
    <property type="entry name" value="Znf_RING/FYVE/PHD"/>
</dbReference>
<feature type="non-terminal residue" evidence="5">
    <location>
        <position position="130"/>
    </location>
</feature>
<dbReference type="EMBL" id="ABJB010184546">
    <property type="status" value="NOT_ANNOTATED_CDS"/>
    <property type="molecule type" value="Genomic_DNA"/>
</dbReference>
<gene>
    <name evidence="5" type="ORF">IscW_ISCW024341</name>
</gene>
<dbReference type="Pfam" id="PF13923">
    <property type="entry name" value="zf-C3HC4_2"/>
    <property type="match status" value="1"/>
</dbReference>
<evidence type="ECO:0000313" key="5">
    <source>
        <dbReference type="EMBL" id="EEC08639.1"/>
    </source>
</evidence>
<dbReference type="PANTHER" id="PTHR10131:SF138">
    <property type="entry name" value="RE66324P"/>
    <property type="match status" value="1"/>
</dbReference>
<dbReference type="FunFam" id="3.30.40.10:FF:001256">
    <property type="entry name" value="Dynein light chain, putative"/>
    <property type="match status" value="1"/>
</dbReference>
<evidence type="ECO:0000313" key="7">
    <source>
        <dbReference type="Proteomes" id="UP000001555"/>
    </source>
</evidence>
<evidence type="ECO:0000256" key="2">
    <source>
        <dbReference type="ARBA" id="ARBA00022771"/>
    </source>
</evidence>
<dbReference type="EMBL" id="DS761308">
    <property type="protein sequence ID" value="EEC08639.1"/>
    <property type="molecule type" value="Genomic_DNA"/>
</dbReference>
<dbReference type="VEuPathDB" id="VectorBase:ISCI024341"/>
<sequence>ICGLVSRAFTVTECLHVFCSNCYKHLLDKESPKCPLDKVVVSADEIKKFVLGDNQRKLFLVRCMNAEHGCKFEGPFEDLEAHYTKDCNFHVVTCKRCGSTSFHTQLLEHLEKDCRAQLEDVAPVLTRKPV</sequence>
<dbReference type="AlphaFoldDB" id="B7PPW7"/>
<evidence type="ECO:0000313" key="6">
    <source>
        <dbReference type="EnsemblMetazoa" id="ISCW024341-PA"/>
    </source>
</evidence>
<organism>
    <name type="scientific">Ixodes scapularis</name>
    <name type="common">Black-legged tick</name>
    <name type="synonym">Deer tick</name>
    <dbReference type="NCBI Taxonomy" id="6945"/>
    <lineage>
        <taxon>Eukaryota</taxon>
        <taxon>Metazoa</taxon>
        <taxon>Ecdysozoa</taxon>
        <taxon>Arthropoda</taxon>
        <taxon>Chelicerata</taxon>
        <taxon>Arachnida</taxon>
        <taxon>Acari</taxon>
        <taxon>Parasitiformes</taxon>
        <taxon>Ixodida</taxon>
        <taxon>Ixodoidea</taxon>
        <taxon>Ixodidae</taxon>
        <taxon>Ixodinae</taxon>
        <taxon>Ixodes</taxon>
    </lineage>
</organism>
<dbReference type="SUPFAM" id="SSF57850">
    <property type="entry name" value="RING/U-box"/>
    <property type="match status" value="1"/>
</dbReference>
<dbReference type="Proteomes" id="UP000001555">
    <property type="component" value="Unassembled WGS sequence"/>
</dbReference>
<dbReference type="HOGENOM" id="CLU_1943411_0_0_1"/>
<feature type="domain" description="RING-type" evidence="4">
    <location>
        <begin position="5"/>
        <end position="36"/>
    </location>
</feature>
<dbReference type="VEuPathDB" id="VectorBase:ISCP_034900"/>
<dbReference type="GO" id="GO:0008270">
    <property type="term" value="F:zinc ion binding"/>
    <property type="evidence" value="ECO:0007669"/>
    <property type="project" value="UniProtKB-KW"/>
</dbReference>
<dbReference type="OrthoDB" id="3971593at2759"/>
<name>B7PPW7_IXOSC</name>
<dbReference type="PROSITE" id="PS00518">
    <property type="entry name" value="ZF_RING_1"/>
    <property type="match status" value="1"/>
</dbReference>
<dbReference type="InterPro" id="IPR017907">
    <property type="entry name" value="Znf_RING_CS"/>
</dbReference>